<gene>
    <name evidence="1" type="ORF">Sjap_014771</name>
</gene>
<comment type="caution">
    <text evidence="1">The sequence shown here is derived from an EMBL/GenBank/DDBJ whole genome shotgun (WGS) entry which is preliminary data.</text>
</comment>
<keyword evidence="2" id="KW-1185">Reference proteome</keyword>
<evidence type="ECO:0000313" key="1">
    <source>
        <dbReference type="EMBL" id="KAK9115824.1"/>
    </source>
</evidence>
<accession>A0AAP0NRT2</accession>
<evidence type="ECO:0000313" key="2">
    <source>
        <dbReference type="Proteomes" id="UP001417504"/>
    </source>
</evidence>
<organism evidence="1 2">
    <name type="scientific">Stephania japonica</name>
    <dbReference type="NCBI Taxonomy" id="461633"/>
    <lineage>
        <taxon>Eukaryota</taxon>
        <taxon>Viridiplantae</taxon>
        <taxon>Streptophyta</taxon>
        <taxon>Embryophyta</taxon>
        <taxon>Tracheophyta</taxon>
        <taxon>Spermatophyta</taxon>
        <taxon>Magnoliopsida</taxon>
        <taxon>Ranunculales</taxon>
        <taxon>Menispermaceae</taxon>
        <taxon>Menispermoideae</taxon>
        <taxon>Cissampelideae</taxon>
        <taxon>Stephania</taxon>
    </lineage>
</organism>
<name>A0AAP0NRT2_9MAGN</name>
<proteinExistence type="predicted"/>
<dbReference type="AlphaFoldDB" id="A0AAP0NRT2"/>
<dbReference type="Proteomes" id="UP001417504">
    <property type="component" value="Unassembled WGS sequence"/>
</dbReference>
<sequence length="79" mass="8849">MGEFPSLEEYFLARLLARMKKRKKSYTIDMVEFDLVMQTTKSGTHDSESCLVERTCLPLGGYRLVVEGIKGVISCIGGD</sequence>
<protein>
    <submittedName>
        <fullName evidence="1">Uncharacterized protein</fullName>
    </submittedName>
</protein>
<dbReference type="EMBL" id="JBBNAE010000006">
    <property type="protein sequence ID" value="KAK9115824.1"/>
    <property type="molecule type" value="Genomic_DNA"/>
</dbReference>
<reference evidence="1 2" key="1">
    <citation type="submission" date="2024-01" db="EMBL/GenBank/DDBJ databases">
        <title>Genome assemblies of Stephania.</title>
        <authorList>
            <person name="Yang L."/>
        </authorList>
    </citation>
    <scope>NUCLEOTIDE SEQUENCE [LARGE SCALE GENOMIC DNA]</scope>
    <source>
        <strain evidence="1">QJT</strain>
        <tissue evidence="1">Leaf</tissue>
    </source>
</reference>